<dbReference type="Proteomes" id="UP000039865">
    <property type="component" value="Unassembled WGS sequence"/>
</dbReference>
<dbReference type="AlphaFoldDB" id="A0A078AW53"/>
<keyword evidence="2" id="KW-1185">Reference proteome</keyword>
<gene>
    <name evidence="1" type="primary">Contig2422.g2607</name>
    <name evidence="1" type="ORF">STYLEM_14093</name>
</gene>
<organism evidence="1 2">
    <name type="scientific">Stylonychia lemnae</name>
    <name type="common">Ciliate</name>
    <dbReference type="NCBI Taxonomy" id="5949"/>
    <lineage>
        <taxon>Eukaryota</taxon>
        <taxon>Sar</taxon>
        <taxon>Alveolata</taxon>
        <taxon>Ciliophora</taxon>
        <taxon>Intramacronucleata</taxon>
        <taxon>Spirotrichea</taxon>
        <taxon>Stichotrichia</taxon>
        <taxon>Sporadotrichida</taxon>
        <taxon>Oxytrichidae</taxon>
        <taxon>Stylonychinae</taxon>
        <taxon>Stylonychia</taxon>
    </lineage>
</organism>
<sequence length="150" mass="17165">MTNATHENAIQTGIFPPTITLKVMKNSQITLSFYIISIFRVKLIKMFQDLNCHSKTVTQLFGHRCNYSTSYNDDQINKYIGSVGSERVSFKDNKMTNALANTQTATENFANISSLYSHVIGIIITKQQMTWLEQQNQEKICWQFKGSQNP</sequence>
<dbReference type="EMBL" id="CCKQ01013370">
    <property type="protein sequence ID" value="CDW85023.1"/>
    <property type="molecule type" value="Genomic_DNA"/>
</dbReference>
<dbReference type="InParanoid" id="A0A078AW53"/>
<protein>
    <submittedName>
        <fullName evidence="1">Uncharacterized protein</fullName>
    </submittedName>
</protein>
<evidence type="ECO:0000313" key="2">
    <source>
        <dbReference type="Proteomes" id="UP000039865"/>
    </source>
</evidence>
<name>A0A078AW53_STYLE</name>
<proteinExistence type="predicted"/>
<accession>A0A078AW53</accession>
<evidence type="ECO:0000313" key="1">
    <source>
        <dbReference type="EMBL" id="CDW85023.1"/>
    </source>
</evidence>
<reference evidence="1 2" key="1">
    <citation type="submission" date="2014-06" db="EMBL/GenBank/DDBJ databases">
        <authorList>
            <person name="Swart Estienne"/>
        </authorList>
    </citation>
    <scope>NUCLEOTIDE SEQUENCE [LARGE SCALE GENOMIC DNA]</scope>
    <source>
        <strain evidence="1 2">130c</strain>
    </source>
</reference>